<dbReference type="GO" id="GO:0000387">
    <property type="term" value="P:spliceosomal snRNP assembly"/>
    <property type="evidence" value="ECO:0007669"/>
    <property type="project" value="TreeGrafter"/>
</dbReference>
<feature type="region of interest" description="Disordered" evidence="5">
    <location>
        <begin position="290"/>
        <end position="352"/>
    </location>
</feature>
<protein>
    <recommendedName>
        <fullName evidence="8">Regulator of volume decrease after cellular swelling-domain-containing protein</fullName>
    </recommendedName>
</protein>
<reference evidence="6 7" key="1">
    <citation type="submission" date="2015-02" db="EMBL/GenBank/DDBJ databases">
        <title>Draft Genome Sequences of Two Closely-Related Aflatoxigenic Aspergillus Species Obtained from the Cote d'Ivoire.</title>
        <authorList>
            <person name="Moore G.G."/>
            <person name="Beltz S.B."/>
            <person name="Mack B.M."/>
        </authorList>
    </citation>
    <scope>NUCLEOTIDE SEQUENCE [LARGE SCALE GENOMIC DNA]</scope>
    <source>
        <strain evidence="6 7">SRRC1468</strain>
    </source>
</reference>
<dbReference type="PANTHER" id="PTHR21399:SF0">
    <property type="entry name" value="METHYLOSOME SUBUNIT PICLN"/>
    <property type="match status" value="1"/>
</dbReference>
<feature type="region of interest" description="Disordered" evidence="5">
    <location>
        <begin position="256"/>
        <end position="278"/>
    </location>
</feature>
<dbReference type="InterPro" id="IPR011993">
    <property type="entry name" value="PH-like_dom_sf"/>
</dbReference>
<evidence type="ECO:0000313" key="7">
    <source>
        <dbReference type="Proteomes" id="UP000034291"/>
    </source>
</evidence>
<evidence type="ECO:0000256" key="4">
    <source>
        <dbReference type="ARBA" id="ARBA00023242"/>
    </source>
</evidence>
<comment type="subcellular location">
    <subcellularLocation>
        <location evidence="2">Cytoplasm</location>
    </subcellularLocation>
    <subcellularLocation>
        <location evidence="1">Nucleus</location>
    </subcellularLocation>
</comment>
<dbReference type="EMBL" id="JZBS01000288">
    <property type="protein sequence ID" value="KKK26694.1"/>
    <property type="molecule type" value="Genomic_DNA"/>
</dbReference>
<feature type="compositionally biased region" description="Acidic residues" evidence="5">
    <location>
        <begin position="321"/>
        <end position="330"/>
    </location>
</feature>
<evidence type="ECO:0000313" key="6">
    <source>
        <dbReference type="EMBL" id="KKK26694.1"/>
    </source>
</evidence>
<evidence type="ECO:0000256" key="2">
    <source>
        <dbReference type="ARBA" id="ARBA00004496"/>
    </source>
</evidence>
<evidence type="ECO:0000256" key="5">
    <source>
        <dbReference type="SAM" id="MobiDB-lite"/>
    </source>
</evidence>
<proteinExistence type="predicted"/>
<dbReference type="GO" id="GO:0005681">
    <property type="term" value="C:spliceosomal complex"/>
    <property type="evidence" value="ECO:0007669"/>
    <property type="project" value="TreeGrafter"/>
</dbReference>
<evidence type="ECO:0008006" key="8">
    <source>
        <dbReference type="Google" id="ProtNLM"/>
    </source>
</evidence>
<dbReference type="Gene3D" id="2.30.29.30">
    <property type="entry name" value="Pleckstrin-homology domain (PH domain)/Phosphotyrosine-binding domain (PTB)"/>
    <property type="match status" value="1"/>
</dbReference>
<sequence>MESLTTPPETSSFIALSVHQSRTPDSFHSGPAILHYHSSHCKLVILDRDLISSPPLNALRGAAAAAAAAESASTAVNGNDQAETETSEAGTEIVIDGLDIWVTSDKFLVYNPSTSYGVSITYPSISLHAIQRLSLPAQDQVQGLYMQITKPPASSSYPQASDEEESITMTLVPPPPAASSSSSSSETKPETTTTTTTTMSSTGAGASTSTPDIEQPEPESETPTQALYTAVSACSNLHPDPIEEAEEQGDGAAFASGLVFPGSMEGGLPPPMDGSSGWITAENMHEYFDEQGNWIGGGGEEEEEPSFALGPGAGTVRPRGEEDEEGEGEGEGNANGDGAMNGVEETKWRRTD</sequence>
<dbReference type="GO" id="GO:0005829">
    <property type="term" value="C:cytosol"/>
    <property type="evidence" value="ECO:0007669"/>
    <property type="project" value="TreeGrafter"/>
</dbReference>
<dbReference type="InterPro" id="IPR039924">
    <property type="entry name" value="ICln/Lot5/Saf5"/>
</dbReference>
<keyword evidence="3" id="KW-0963">Cytoplasm</keyword>
<dbReference type="OrthoDB" id="19714at2759"/>
<keyword evidence="7" id="KW-1185">Reference proteome</keyword>
<dbReference type="PANTHER" id="PTHR21399">
    <property type="entry name" value="CHLORIDE CONDUCTANCE REGULATORY PROTEIN ICLN"/>
    <property type="match status" value="1"/>
</dbReference>
<feature type="region of interest" description="Disordered" evidence="5">
    <location>
        <begin position="151"/>
        <end position="223"/>
    </location>
</feature>
<dbReference type="GO" id="GO:0045292">
    <property type="term" value="P:mRNA cis splicing, via spliceosome"/>
    <property type="evidence" value="ECO:0007669"/>
    <property type="project" value="TreeGrafter"/>
</dbReference>
<dbReference type="AlphaFoldDB" id="A0A0F8V4J3"/>
<dbReference type="Pfam" id="PF03517">
    <property type="entry name" value="Voldacs"/>
    <property type="match status" value="1"/>
</dbReference>
<comment type="caution">
    <text evidence="6">The sequence shown here is derived from an EMBL/GenBank/DDBJ whole genome shotgun (WGS) entry which is preliminary data.</text>
</comment>
<keyword evidence="4" id="KW-0539">Nucleus</keyword>
<organism evidence="6 7">
    <name type="scientific">Aspergillus rambellii</name>
    <dbReference type="NCBI Taxonomy" id="308745"/>
    <lineage>
        <taxon>Eukaryota</taxon>
        <taxon>Fungi</taxon>
        <taxon>Dikarya</taxon>
        <taxon>Ascomycota</taxon>
        <taxon>Pezizomycotina</taxon>
        <taxon>Eurotiomycetes</taxon>
        <taxon>Eurotiomycetidae</taxon>
        <taxon>Eurotiales</taxon>
        <taxon>Aspergillaceae</taxon>
        <taxon>Aspergillus</taxon>
        <taxon>Aspergillus subgen. Nidulantes</taxon>
    </lineage>
</organism>
<gene>
    <name evidence="6" type="ORF">ARAM_001447</name>
</gene>
<name>A0A0F8V4J3_9EURO</name>
<dbReference type="Proteomes" id="UP000034291">
    <property type="component" value="Unassembled WGS sequence"/>
</dbReference>
<evidence type="ECO:0000256" key="1">
    <source>
        <dbReference type="ARBA" id="ARBA00004123"/>
    </source>
</evidence>
<evidence type="ECO:0000256" key="3">
    <source>
        <dbReference type="ARBA" id="ARBA00022490"/>
    </source>
</evidence>
<dbReference type="GO" id="GO:0034715">
    <property type="term" value="C:pICln-Sm protein complex"/>
    <property type="evidence" value="ECO:0007669"/>
    <property type="project" value="TreeGrafter"/>
</dbReference>
<accession>A0A0F8V4J3</accession>
<feature type="compositionally biased region" description="Low complexity" evidence="5">
    <location>
        <begin position="178"/>
        <end position="211"/>
    </location>
</feature>